<sequence length="189" mass="20535">MYGAGGMGYRGPQTATYDAHRKNEDALPAMPSWNTAASKHVEEDNYQMEKLNQQSAQQEGLLSNTRNSGGRYYNDGAQEKAGDLGTMQAGPYHNYDQHQQFVSSPVSTTQQSTYPPTYQTRPQSSVYENASECDESGAAAANTWEEAGARELEGCLMPNDDCTIALAGALTKCYLHSDGVGNESDARKT</sequence>
<dbReference type="Proteomes" id="UP001281147">
    <property type="component" value="Unassembled WGS sequence"/>
</dbReference>
<protein>
    <submittedName>
        <fullName evidence="1">Uncharacterized protein</fullName>
    </submittedName>
</protein>
<dbReference type="EMBL" id="JAUTXU010000016">
    <property type="protein sequence ID" value="KAK3721817.1"/>
    <property type="molecule type" value="Genomic_DNA"/>
</dbReference>
<proteinExistence type="predicted"/>
<comment type="caution">
    <text evidence="1">The sequence shown here is derived from an EMBL/GenBank/DDBJ whole genome shotgun (WGS) entry which is preliminary data.</text>
</comment>
<evidence type="ECO:0000313" key="1">
    <source>
        <dbReference type="EMBL" id="KAK3721817.1"/>
    </source>
</evidence>
<name>A0ACC3NRW7_9PEZI</name>
<accession>A0ACC3NRW7</accession>
<gene>
    <name evidence="1" type="ORF">LTR37_002982</name>
</gene>
<organism evidence="1 2">
    <name type="scientific">Vermiconidia calcicola</name>
    <dbReference type="NCBI Taxonomy" id="1690605"/>
    <lineage>
        <taxon>Eukaryota</taxon>
        <taxon>Fungi</taxon>
        <taxon>Dikarya</taxon>
        <taxon>Ascomycota</taxon>
        <taxon>Pezizomycotina</taxon>
        <taxon>Dothideomycetes</taxon>
        <taxon>Dothideomycetidae</taxon>
        <taxon>Mycosphaerellales</taxon>
        <taxon>Extremaceae</taxon>
        <taxon>Vermiconidia</taxon>
    </lineage>
</organism>
<reference evidence="1" key="1">
    <citation type="submission" date="2023-07" db="EMBL/GenBank/DDBJ databases">
        <title>Black Yeasts Isolated from many extreme environments.</title>
        <authorList>
            <person name="Coleine C."/>
            <person name="Stajich J.E."/>
            <person name="Selbmann L."/>
        </authorList>
    </citation>
    <scope>NUCLEOTIDE SEQUENCE</scope>
    <source>
        <strain evidence="1">CCFEE 5714</strain>
    </source>
</reference>
<keyword evidence="2" id="KW-1185">Reference proteome</keyword>
<evidence type="ECO:0000313" key="2">
    <source>
        <dbReference type="Proteomes" id="UP001281147"/>
    </source>
</evidence>